<proteinExistence type="predicted"/>
<keyword evidence="1" id="KW-0812">Transmembrane</keyword>
<feature type="transmembrane region" description="Helical" evidence="1">
    <location>
        <begin position="331"/>
        <end position="353"/>
    </location>
</feature>
<feature type="transmembrane region" description="Helical" evidence="1">
    <location>
        <begin position="272"/>
        <end position="292"/>
    </location>
</feature>
<organism evidence="2 3">
    <name type="scientific">Actinophytocola oryzae</name>
    <dbReference type="NCBI Taxonomy" id="502181"/>
    <lineage>
        <taxon>Bacteria</taxon>
        <taxon>Bacillati</taxon>
        <taxon>Actinomycetota</taxon>
        <taxon>Actinomycetes</taxon>
        <taxon>Pseudonocardiales</taxon>
        <taxon>Pseudonocardiaceae</taxon>
    </lineage>
</organism>
<dbReference type="EMBL" id="SOCP01000002">
    <property type="protein sequence ID" value="TDV56015.1"/>
    <property type="molecule type" value="Genomic_DNA"/>
</dbReference>
<dbReference type="Proteomes" id="UP000294927">
    <property type="component" value="Unassembled WGS sequence"/>
</dbReference>
<dbReference type="AlphaFoldDB" id="A0A4R7W1M4"/>
<dbReference type="OrthoDB" id="9787346at2"/>
<feature type="transmembrane region" description="Helical" evidence="1">
    <location>
        <begin position="244"/>
        <end position="266"/>
    </location>
</feature>
<feature type="transmembrane region" description="Helical" evidence="1">
    <location>
        <begin position="153"/>
        <end position="178"/>
    </location>
</feature>
<dbReference type="RefSeq" id="WP_133901314.1">
    <property type="nucleotide sequence ID" value="NZ_SOCP01000002.1"/>
</dbReference>
<feature type="transmembrane region" description="Helical" evidence="1">
    <location>
        <begin position="185"/>
        <end position="202"/>
    </location>
</feature>
<sequence length="382" mass="38404">MPPARPRGVDPSRHAARARTVRVALLVAPVVGVAALVAMLLAGDLVGTLRGGAPVESVAVEDVRLSPNHVQLHLRNDGRVPVTIAQVTVDDAFRPFSARPSTMARLGTATVDVDYPWEPSIPLDIGVLTSTGELVRHHIPAPLPTPVGTPATVGTLTLVGLAMAAVPIGLGLLWLPFLRRASPEVNSAALAFTLGLLTFLLVDTTAEGLDLAGGVGLDGIGLFTVGALGALAVFAAVESGAPRLAWLVAAGIGLHNLGEGLAVGATMRVGEVALGTSLVVAFAIHNVTEGVAVATPLARVPARWWAPLVTTAIAGLPAVPGLWVGGLTASGPWAVLGLGVAAGAIAQVVLAVARQAVGGLGLVTAASFVGGVGLMYLTGLLA</sequence>
<keyword evidence="3" id="KW-1185">Reference proteome</keyword>
<keyword evidence="1" id="KW-1133">Transmembrane helix</keyword>
<evidence type="ECO:0000313" key="2">
    <source>
        <dbReference type="EMBL" id="TDV56015.1"/>
    </source>
</evidence>
<keyword evidence="1" id="KW-0472">Membrane</keyword>
<reference evidence="2 3" key="1">
    <citation type="submission" date="2019-03" db="EMBL/GenBank/DDBJ databases">
        <title>Genomic Encyclopedia of Archaeal and Bacterial Type Strains, Phase II (KMG-II): from individual species to whole genera.</title>
        <authorList>
            <person name="Goeker M."/>
        </authorList>
    </citation>
    <scope>NUCLEOTIDE SEQUENCE [LARGE SCALE GENOMIC DNA]</scope>
    <source>
        <strain evidence="2 3">DSM 45499</strain>
    </source>
</reference>
<gene>
    <name evidence="2" type="ORF">CLV71_10276</name>
</gene>
<name>A0A4R7W1M4_9PSEU</name>
<feature type="transmembrane region" description="Helical" evidence="1">
    <location>
        <begin position="360"/>
        <end position="381"/>
    </location>
</feature>
<evidence type="ECO:0000313" key="3">
    <source>
        <dbReference type="Proteomes" id="UP000294927"/>
    </source>
</evidence>
<evidence type="ECO:0000256" key="1">
    <source>
        <dbReference type="SAM" id="Phobius"/>
    </source>
</evidence>
<feature type="transmembrane region" description="Helical" evidence="1">
    <location>
        <begin position="214"/>
        <end position="237"/>
    </location>
</feature>
<accession>A0A4R7W1M4</accession>
<evidence type="ECO:0008006" key="4">
    <source>
        <dbReference type="Google" id="ProtNLM"/>
    </source>
</evidence>
<feature type="transmembrane region" description="Helical" evidence="1">
    <location>
        <begin position="304"/>
        <end position="325"/>
    </location>
</feature>
<feature type="transmembrane region" description="Helical" evidence="1">
    <location>
        <begin position="21"/>
        <end position="42"/>
    </location>
</feature>
<protein>
    <recommendedName>
        <fullName evidence="4">Zinc transporter ZupT</fullName>
    </recommendedName>
</protein>
<comment type="caution">
    <text evidence="2">The sequence shown here is derived from an EMBL/GenBank/DDBJ whole genome shotgun (WGS) entry which is preliminary data.</text>
</comment>